<evidence type="ECO:0000313" key="1">
    <source>
        <dbReference type="EMBL" id="UBU98576.1"/>
    </source>
</evidence>
<gene>
    <name evidence="1" type="primary">orf131C</name>
</gene>
<sequence>MLVILIDFTVTTLRIFLETISRKPNLSWTTLRLRWSAQRSCSSRLAASGRPAFLASEGAPAPFEGGSPSLFFFILFTRPAPKEPPGSFLVYFPHLGTQEIGKGAGGGGGPPFSLGFFFKLKMKRYYWPKIR</sequence>
<dbReference type="RefSeq" id="YP_010218765.1">
    <property type="nucleotide sequence ID" value="NC_058917.1"/>
</dbReference>
<accession>A0A8K1I818</accession>
<reference evidence="1" key="1">
    <citation type="submission" date="2021-01" db="EMBL/GenBank/DDBJ databases">
        <authorList>
            <person name="Sun H.-H."/>
            <person name="Zhang S."/>
            <person name="Zhang Y.-J."/>
        </authorList>
    </citation>
    <scope>NUCLEOTIDE SEQUENCE</scope>
    <source>
        <strain evidence="1">CMM1</strain>
    </source>
</reference>
<proteinExistence type="predicted"/>
<dbReference type="GeneID" id="68665236"/>
<dbReference type="EMBL" id="MW538937">
    <property type="protein sequence ID" value="UBU98576.1"/>
    <property type="molecule type" value="Genomic_DNA"/>
</dbReference>
<organism evidence="1">
    <name type="scientific">Morchella brunnea</name>
    <dbReference type="NCBI Taxonomy" id="1174671"/>
    <lineage>
        <taxon>Eukaryota</taxon>
        <taxon>Fungi</taxon>
        <taxon>Dikarya</taxon>
        <taxon>Ascomycota</taxon>
        <taxon>Pezizomycotina</taxon>
        <taxon>Pezizomycetes</taxon>
        <taxon>Pezizales</taxon>
        <taxon>Morchellaceae</taxon>
        <taxon>Morchella</taxon>
    </lineage>
</organism>
<protein>
    <submittedName>
        <fullName evidence="1">Uncharacterized protein</fullName>
    </submittedName>
</protein>
<dbReference type="AlphaFoldDB" id="A0A8K1I818"/>
<keyword evidence="1" id="KW-0496">Mitochondrion</keyword>
<name>A0A8K1I818_9PEZI</name>
<geneLocation type="mitochondrion" evidence="1"/>